<proteinExistence type="predicted"/>
<protein>
    <submittedName>
        <fullName evidence="2">DUF5753 domain-containing protein</fullName>
    </submittedName>
</protein>
<evidence type="ECO:0000313" key="3">
    <source>
        <dbReference type="Proteomes" id="UP001597478"/>
    </source>
</evidence>
<gene>
    <name evidence="2" type="ORF">ACFS2C_23400</name>
</gene>
<evidence type="ECO:0000259" key="1">
    <source>
        <dbReference type="Pfam" id="PF19054"/>
    </source>
</evidence>
<evidence type="ECO:0000313" key="2">
    <source>
        <dbReference type="EMBL" id="MFD2802340.1"/>
    </source>
</evidence>
<dbReference type="EMBL" id="JBHUOF010000047">
    <property type="protein sequence ID" value="MFD2802340.1"/>
    <property type="molecule type" value="Genomic_DNA"/>
</dbReference>
<organism evidence="2 3">
    <name type="scientific">Prauserella oleivorans</name>
    <dbReference type="NCBI Taxonomy" id="1478153"/>
    <lineage>
        <taxon>Bacteria</taxon>
        <taxon>Bacillati</taxon>
        <taxon>Actinomycetota</taxon>
        <taxon>Actinomycetes</taxon>
        <taxon>Pseudonocardiales</taxon>
        <taxon>Pseudonocardiaceae</taxon>
        <taxon>Prauserella</taxon>
    </lineage>
</organism>
<sequence length="183" mass="20807">MDAKTRLFQVFEPSTIPGLSQTANYARAHVAEGVALFGALNDRDQAVHARMQRQELLYHREKRFHFVLTEAALPCRRCSRDVLVAQLDRLMSLSALPNVKFGIISDDTEYIIGPWHAFWIRDRECITIETYSAELNLAQSQEIELYGKVFEALATVATYGRRTRSIITRVIDNLAPHEPETGS</sequence>
<name>A0ABW5WGY0_9PSEU</name>
<accession>A0ABW5WGY0</accession>
<reference evidence="3" key="1">
    <citation type="journal article" date="2019" name="Int. J. Syst. Evol. Microbiol.">
        <title>The Global Catalogue of Microorganisms (GCM) 10K type strain sequencing project: providing services to taxonomists for standard genome sequencing and annotation.</title>
        <authorList>
            <consortium name="The Broad Institute Genomics Platform"/>
            <consortium name="The Broad Institute Genome Sequencing Center for Infectious Disease"/>
            <person name="Wu L."/>
            <person name="Ma J."/>
        </authorList>
    </citation>
    <scope>NUCLEOTIDE SEQUENCE [LARGE SCALE GENOMIC DNA]</scope>
    <source>
        <strain evidence="3">IBRC-M 10906</strain>
    </source>
</reference>
<feature type="domain" description="DUF5753" evidence="1">
    <location>
        <begin position="6"/>
        <end position="169"/>
    </location>
</feature>
<dbReference type="InterPro" id="IPR043917">
    <property type="entry name" value="DUF5753"/>
</dbReference>
<keyword evidence="3" id="KW-1185">Reference proteome</keyword>
<dbReference type="Proteomes" id="UP001597478">
    <property type="component" value="Unassembled WGS sequence"/>
</dbReference>
<dbReference type="RefSeq" id="WP_377394623.1">
    <property type="nucleotide sequence ID" value="NZ_JBHSAN010000053.1"/>
</dbReference>
<comment type="caution">
    <text evidence="2">The sequence shown here is derived from an EMBL/GenBank/DDBJ whole genome shotgun (WGS) entry which is preliminary data.</text>
</comment>
<dbReference type="Pfam" id="PF19054">
    <property type="entry name" value="DUF5753"/>
    <property type="match status" value="1"/>
</dbReference>